<evidence type="ECO:0000313" key="4">
    <source>
        <dbReference type="EMBL" id="ACT51678.1"/>
    </source>
</evidence>
<proteinExistence type="predicted"/>
<dbReference type="PROSITE" id="PS50113">
    <property type="entry name" value="PAC"/>
    <property type="match status" value="1"/>
</dbReference>
<name>C6XAD7_METGS</name>
<protein>
    <submittedName>
        <fullName evidence="4">Diguanylate cyclase with PAS/PAC and GAF sensors</fullName>
    </submittedName>
</protein>
<evidence type="ECO:0000259" key="1">
    <source>
        <dbReference type="PROSITE" id="PS50112"/>
    </source>
</evidence>
<dbReference type="InterPro" id="IPR000700">
    <property type="entry name" value="PAS-assoc_C"/>
</dbReference>
<sequence length="640" mass="72311">MKSATLPPDEAERIAMLHALGLLDTDPEPVFDRITQLVALTLNVPIALISLVDTDRQWFKSRIGVEAEESPRDVAFCAHAILQTKPMVVNDALLDERFADNPMVLQFPNIRFYAGIPIRTTAGYALGTLCAIDAQPRELSKHEMEILTCLADLVSKEIRLREALALTESHLKLSQTVLHASEARFRTIFEKAAIGIALVAPDGGWLSVNEELCRFLGYRQDELHLLSFRDITYPDDLPADLDLLKQLAEDKIDRYKIEKRYIRKDGELRWASLSVTKQINLRGELEYFVSIVKDIHDRKVAEQALNELQHELENRVAQRTFELNKSNEMLSFAMAKQTLAAQELKERELEISMVIENANDAYVSINQSGIITAWNRQAEITFGWSAREAIGQRLDQVIIPPHMQQAHLNGMQRHMDTGEAVVLGKRLELEAKHKDGHIVPVEVRISKIEVHGKHIFSAFLTDISERKHLQSLLEKEAKHDVLTGLPNRRAFTEALPLALARADRTQQWMALMFIDLDGFKQINDELGHDAGDMLLREIANRLNSATRQTDTVARFAGDEFVVLLENMPEKQHAEGVAQKILTLLRDPVMLGGEPRQISCSLGLAYYAPNSHVQPDMLLKEADNAMYEAKRSGKNQIRISA</sequence>
<dbReference type="KEGG" id="mei:Msip34_2441"/>
<dbReference type="InterPro" id="IPR052155">
    <property type="entry name" value="Biofilm_reg_signaling"/>
</dbReference>
<dbReference type="AlphaFoldDB" id="C6XAD7"/>
<feature type="domain" description="GGDEF" evidence="3">
    <location>
        <begin position="507"/>
        <end position="640"/>
    </location>
</feature>
<dbReference type="PANTHER" id="PTHR44757">
    <property type="entry name" value="DIGUANYLATE CYCLASE DGCP"/>
    <property type="match status" value="1"/>
</dbReference>
<dbReference type="SUPFAM" id="SSF55781">
    <property type="entry name" value="GAF domain-like"/>
    <property type="match status" value="1"/>
</dbReference>
<evidence type="ECO:0000313" key="5">
    <source>
        <dbReference type="Proteomes" id="UP000002743"/>
    </source>
</evidence>
<feature type="domain" description="PAS" evidence="1">
    <location>
        <begin position="181"/>
        <end position="251"/>
    </location>
</feature>
<dbReference type="PROSITE" id="PS50887">
    <property type="entry name" value="GGDEF"/>
    <property type="match status" value="1"/>
</dbReference>
<dbReference type="NCBIfam" id="TIGR00229">
    <property type="entry name" value="sensory_box"/>
    <property type="match status" value="2"/>
</dbReference>
<dbReference type="OrthoDB" id="5571399at2"/>
<dbReference type="eggNOG" id="COG2199">
    <property type="taxonomic scope" value="Bacteria"/>
</dbReference>
<dbReference type="Pfam" id="PF00989">
    <property type="entry name" value="PAS"/>
    <property type="match status" value="1"/>
</dbReference>
<dbReference type="Pfam" id="PF08447">
    <property type="entry name" value="PAS_3"/>
    <property type="match status" value="1"/>
</dbReference>
<dbReference type="InterPro" id="IPR000014">
    <property type="entry name" value="PAS"/>
</dbReference>
<dbReference type="InterPro" id="IPR029787">
    <property type="entry name" value="Nucleotide_cyclase"/>
</dbReference>
<evidence type="ECO:0000259" key="3">
    <source>
        <dbReference type="PROSITE" id="PS50887"/>
    </source>
</evidence>
<dbReference type="InterPro" id="IPR000160">
    <property type="entry name" value="GGDEF_dom"/>
</dbReference>
<dbReference type="InterPro" id="IPR035965">
    <property type="entry name" value="PAS-like_dom_sf"/>
</dbReference>
<dbReference type="EMBL" id="CP001674">
    <property type="protein sequence ID" value="ACT51678.1"/>
    <property type="molecule type" value="Genomic_DNA"/>
</dbReference>
<dbReference type="GO" id="GO:0006355">
    <property type="term" value="P:regulation of DNA-templated transcription"/>
    <property type="evidence" value="ECO:0007669"/>
    <property type="project" value="InterPro"/>
</dbReference>
<reference evidence="5" key="1">
    <citation type="submission" date="2009-07" db="EMBL/GenBank/DDBJ databases">
        <title>Complete sequence of chromosome of Methylovorus sp. SIP3-4.</title>
        <authorList>
            <person name="Lucas S."/>
            <person name="Copeland A."/>
            <person name="Lapidus A."/>
            <person name="Glavina del Rio T."/>
            <person name="Tice H."/>
            <person name="Bruce D."/>
            <person name="Goodwin L."/>
            <person name="Pitluck S."/>
            <person name="Clum A."/>
            <person name="Larimer F."/>
            <person name="Land M."/>
            <person name="Hauser L."/>
            <person name="Kyrpides N."/>
            <person name="Mikhailova N."/>
            <person name="Kayluzhnaya M."/>
            <person name="Chistoserdova L."/>
        </authorList>
    </citation>
    <scope>NUCLEOTIDE SEQUENCE [LARGE SCALE GENOMIC DNA]</scope>
    <source>
        <strain evidence="5">SIP3-4</strain>
    </source>
</reference>
<dbReference type="Pfam" id="PF00990">
    <property type="entry name" value="GGDEF"/>
    <property type="match status" value="1"/>
</dbReference>
<evidence type="ECO:0000259" key="2">
    <source>
        <dbReference type="PROSITE" id="PS50113"/>
    </source>
</evidence>
<organism evidence="4 5">
    <name type="scientific">Methylovorus glucosotrophus (strain SIP3-4)</name>
    <dbReference type="NCBI Taxonomy" id="582744"/>
    <lineage>
        <taxon>Bacteria</taxon>
        <taxon>Pseudomonadati</taxon>
        <taxon>Pseudomonadota</taxon>
        <taxon>Betaproteobacteria</taxon>
        <taxon>Nitrosomonadales</taxon>
        <taxon>Methylophilaceae</taxon>
        <taxon>Methylovorus</taxon>
    </lineage>
</organism>
<dbReference type="Gene3D" id="3.30.70.270">
    <property type="match status" value="1"/>
</dbReference>
<dbReference type="SMART" id="SM00086">
    <property type="entry name" value="PAC"/>
    <property type="match status" value="2"/>
</dbReference>
<dbReference type="Pfam" id="PF01590">
    <property type="entry name" value="GAF"/>
    <property type="match status" value="1"/>
</dbReference>
<dbReference type="PANTHER" id="PTHR44757:SF2">
    <property type="entry name" value="BIOFILM ARCHITECTURE MAINTENANCE PROTEIN MBAA"/>
    <property type="match status" value="1"/>
</dbReference>
<dbReference type="InterPro" id="IPR013767">
    <property type="entry name" value="PAS_fold"/>
</dbReference>
<dbReference type="SUPFAM" id="SSF55785">
    <property type="entry name" value="PYP-like sensor domain (PAS domain)"/>
    <property type="match status" value="2"/>
</dbReference>
<dbReference type="InterPro" id="IPR029016">
    <property type="entry name" value="GAF-like_dom_sf"/>
</dbReference>
<dbReference type="SMART" id="SM00065">
    <property type="entry name" value="GAF"/>
    <property type="match status" value="1"/>
</dbReference>
<dbReference type="GO" id="GO:0003824">
    <property type="term" value="F:catalytic activity"/>
    <property type="evidence" value="ECO:0007669"/>
    <property type="project" value="UniProtKB-ARBA"/>
</dbReference>
<dbReference type="STRING" id="582744.Msip34_2441"/>
<accession>C6XAD7</accession>
<feature type="domain" description="PAS" evidence="1">
    <location>
        <begin position="347"/>
        <end position="418"/>
    </location>
</feature>
<dbReference type="CDD" id="cd01949">
    <property type="entry name" value="GGDEF"/>
    <property type="match status" value="1"/>
</dbReference>
<dbReference type="Gene3D" id="3.30.450.40">
    <property type="match status" value="1"/>
</dbReference>
<dbReference type="InterPro" id="IPR043128">
    <property type="entry name" value="Rev_trsase/Diguanyl_cyclase"/>
</dbReference>
<gene>
    <name evidence="4" type="ordered locus">Msip34_2441</name>
</gene>
<dbReference type="InterPro" id="IPR001610">
    <property type="entry name" value="PAC"/>
</dbReference>
<reference evidence="4 5" key="2">
    <citation type="journal article" date="2011" name="J. Bacteriol.">
        <title>Genomes of three methylotrophs from a single niche uncover genetic and metabolic divergence of Methylophilaceae.</title>
        <authorList>
            <person name="Lapidus A."/>
            <person name="Clum A."/>
            <person name="Labutti K."/>
            <person name="Kaluzhnaya M.G."/>
            <person name="Lim S."/>
            <person name="Beck D.A."/>
            <person name="Glavina Del Rio T."/>
            <person name="Nolan M."/>
            <person name="Mavromatis K."/>
            <person name="Huntemann M."/>
            <person name="Lucas S."/>
            <person name="Lidstrom M.E."/>
            <person name="Ivanova N."/>
            <person name="Chistoserdova L."/>
        </authorList>
    </citation>
    <scope>NUCLEOTIDE SEQUENCE [LARGE SCALE GENOMIC DNA]</scope>
    <source>
        <strain evidence="4 5">SIP3-4</strain>
    </source>
</reference>
<dbReference type="InterPro" id="IPR003018">
    <property type="entry name" value="GAF"/>
</dbReference>
<keyword evidence="5" id="KW-1185">Reference proteome</keyword>
<feature type="domain" description="PAC" evidence="2">
    <location>
        <begin position="255"/>
        <end position="307"/>
    </location>
</feature>
<dbReference type="FunFam" id="3.30.70.270:FF:000001">
    <property type="entry name" value="Diguanylate cyclase domain protein"/>
    <property type="match status" value="1"/>
</dbReference>
<dbReference type="SMART" id="SM00091">
    <property type="entry name" value="PAS"/>
    <property type="match status" value="2"/>
</dbReference>
<dbReference type="eggNOG" id="COG2203">
    <property type="taxonomic scope" value="Bacteria"/>
</dbReference>
<dbReference type="RefSeq" id="WP_015830946.1">
    <property type="nucleotide sequence ID" value="NC_012969.1"/>
</dbReference>
<dbReference type="SUPFAM" id="SSF55073">
    <property type="entry name" value="Nucleotide cyclase"/>
    <property type="match status" value="1"/>
</dbReference>
<dbReference type="SMART" id="SM00267">
    <property type="entry name" value="GGDEF"/>
    <property type="match status" value="1"/>
</dbReference>
<dbReference type="Proteomes" id="UP000002743">
    <property type="component" value="Chromosome"/>
</dbReference>
<dbReference type="HOGENOM" id="CLU_000445_11_32_4"/>
<dbReference type="NCBIfam" id="TIGR00254">
    <property type="entry name" value="GGDEF"/>
    <property type="match status" value="1"/>
</dbReference>
<dbReference type="PROSITE" id="PS50112">
    <property type="entry name" value="PAS"/>
    <property type="match status" value="2"/>
</dbReference>
<dbReference type="Gene3D" id="3.30.450.20">
    <property type="entry name" value="PAS domain"/>
    <property type="match status" value="2"/>
</dbReference>
<dbReference type="InterPro" id="IPR013655">
    <property type="entry name" value="PAS_fold_3"/>
</dbReference>
<dbReference type="CDD" id="cd00130">
    <property type="entry name" value="PAS"/>
    <property type="match status" value="2"/>
</dbReference>